<reference evidence="8" key="1">
    <citation type="journal article" date="2012" name="ISME J.">
        <title>Roseobacter clade bacteria are abundant in coastal sediments and encode a novel combination of sulfur oxidation genes.</title>
        <authorList>
            <person name="Lenk S."/>
            <person name="Moraru C."/>
            <person name="Hahnke S."/>
            <person name="Arnds J."/>
            <person name="Richter M."/>
            <person name="Kube M."/>
            <person name="Reinhardt R."/>
            <person name="Brinkhoff T."/>
            <person name="Harder J."/>
            <person name="Amann R."/>
            <person name="Mussmann M."/>
        </authorList>
    </citation>
    <scope>NUCLEOTIDE SEQUENCE</scope>
</reference>
<dbReference type="PRINTS" id="PR00604">
    <property type="entry name" value="CYTCHRMECIAB"/>
</dbReference>
<dbReference type="GO" id="GO:0020037">
    <property type="term" value="F:heme binding"/>
    <property type="evidence" value="ECO:0007669"/>
    <property type="project" value="InterPro"/>
</dbReference>
<keyword evidence="5 6" id="KW-0408">Iron</keyword>
<name>I1X5E9_9BACT</name>
<gene>
    <name evidence="8" type="primary">soxE</name>
    <name evidence="8" type="ORF">ws406H10_0012</name>
</gene>
<feature type="domain" description="Cytochrome c" evidence="7">
    <location>
        <begin position="176"/>
        <end position="252"/>
    </location>
</feature>
<accession>I1X5E9</accession>
<proteinExistence type="predicted"/>
<dbReference type="InterPro" id="IPR002327">
    <property type="entry name" value="Cyt_c_1A/1B"/>
</dbReference>
<keyword evidence="1" id="KW-0813">Transport</keyword>
<keyword evidence="2 6" id="KW-0349">Heme</keyword>
<evidence type="ECO:0000313" key="8">
    <source>
        <dbReference type="EMBL" id="AFI78724.1"/>
    </source>
</evidence>
<dbReference type="Gene3D" id="1.10.760.10">
    <property type="entry name" value="Cytochrome c-like domain"/>
    <property type="match status" value="2"/>
</dbReference>
<dbReference type="GO" id="GO:0046872">
    <property type="term" value="F:metal ion binding"/>
    <property type="evidence" value="ECO:0007669"/>
    <property type="project" value="UniProtKB-KW"/>
</dbReference>
<protein>
    <submittedName>
        <fullName evidence="8">Sulfur/thiosulfate oxidation protein SoxE</fullName>
    </submittedName>
</protein>
<dbReference type="PANTHER" id="PTHR11961">
    <property type="entry name" value="CYTOCHROME C"/>
    <property type="match status" value="1"/>
</dbReference>
<dbReference type="GO" id="GO:0009055">
    <property type="term" value="F:electron transfer activity"/>
    <property type="evidence" value="ECO:0007669"/>
    <property type="project" value="InterPro"/>
</dbReference>
<dbReference type="EMBL" id="JQ256789">
    <property type="protein sequence ID" value="AFI78724.1"/>
    <property type="molecule type" value="Genomic_DNA"/>
</dbReference>
<feature type="domain" description="Cytochrome c" evidence="7">
    <location>
        <begin position="47"/>
        <end position="150"/>
    </location>
</feature>
<evidence type="ECO:0000256" key="2">
    <source>
        <dbReference type="ARBA" id="ARBA00022617"/>
    </source>
</evidence>
<dbReference type="AlphaFoldDB" id="I1X5E9"/>
<evidence type="ECO:0000259" key="7">
    <source>
        <dbReference type="PROSITE" id="PS51007"/>
    </source>
</evidence>
<evidence type="ECO:0000256" key="6">
    <source>
        <dbReference type="PROSITE-ProRule" id="PRU00433"/>
    </source>
</evidence>
<dbReference type="Pfam" id="PF00034">
    <property type="entry name" value="Cytochrom_C"/>
    <property type="match status" value="1"/>
</dbReference>
<dbReference type="InterPro" id="IPR036909">
    <property type="entry name" value="Cyt_c-like_dom_sf"/>
</dbReference>
<evidence type="ECO:0000256" key="5">
    <source>
        <dbReference type="ARBA" id="ARBA00023004"/>
    </source>
</evidence>
<organism evidence="8">
    <name type="scientific">uncultured bacterium ws406H10</name>
    <dbReference type="NCBI Taxonomy" id="1131831"/>
    <lineage>
        <taxon>Bacteria</taxon>
        <taxon>environmental samples</taxon>
    </lineage>
</organism>
<evidence type="ECO:0000256" key="1">
    <source>
        <dbReference type="ARBA" id="ARBA00022448"/>
    </source>
</evidence>
<dbReference type="SUPFAM" id="SSF46626">
    <property type="entry name" value="Cytochrome c"/>
    <property type="match status" value="2"/>
</dbReference>
<keyword evidence="3 6" id="KW-0479">Metal-binding</keyword>
<evidence type="ECO:0000256" key="3">
    <source>
        <dbReference type="ARBA" id="ARBA00022723"/>
    </source>
</evidence>
<keyword evidence="4" id="KW-0249">Electron transport</keyword>
<dbReference type="InterPro" id="IPR009056">
    <property type="entry name" value="Cyt_c-like_dom"/>
</dbReference>
<sequence>MEKARAPSTDPMRLLEKHGLWPIQMFLLFLVFLAGGIGLPAPTVLAQDTAGAHELFKKCAVCHEIGANARNKVGPHLNGLDGRTAGTVDRYRYSKAVKKAGAGGLRWNTETLTEYLRKPRAFLKGTRMSFAGMKDADQLAELVAWLIDFAPDGKTGSMTSGSETELLGVSASALEGDPEYGEYIAGECVTCHQITGKEDGIPSITGWPEENFIHAMFEYKIKLRANPVMQTVTSRLGDEEMAALAAYFATLKHK</sequence>
<evidence type="ECO:0000256" key="4">
    <source>
        <dbReference type="ARBA" id="ARBA00022982"/>
    </source>
</evidence>
<dbReference type="PROSITE" id="PS51007">
    <property type="entry name" value="CYTC"/>
    <property type="match status" value="2"/>
</dbReference>